<dbReference type="Pfam" id="PF01225">
    <property type="entry name" value="Mur_ligase"/>
    <property type="match status" value="1"/>
</dbReference>
<keyword evidence="6" id="KW-0573">Peptidoglycan synthesis</keyword>
<dbReference type="GO" id="GO:0016881">
    <property type="term" value="F:acid-amino acid ligase activity"/>
    <property type="evidence" value="ECO:0007669"/>
    <property type="project" value="InterPro"/>
</dbReference>
<keyword evidence="4" id="KW-0067">ATP-binding</keyword>
<dbReference type="InterPro" id="IPR036615">
    <property type="entry name" value="Mur_ligase_C_dom_sf"/>
</dbReference>
<keyword evidence="8" id="KW-0961">Cell wall biogenesis/degradation</keyword>
<evidence type="ECO:0000256" key="2">
    <source>
        <dbReference type="ARBA" id="ARBA00022618"/>
    </source>
</evidence>
<accession>A0A1Z3N8F0</accession>
<sequence length="469" mass="52007">MNIKPGSHIHLMGICGTAMASMAGLLKDRGFKITGSDSNPYPPMSTQLENLGINIMKGYKAENLHPKPDFVIVGNVISANNEEAQELMKLGIPYTSLPKAMGEFIIENRESVVISGTHGKTTTTSMMAWVAENAGVKPGFLIGGIPKNFSQSFKNPEGNYFIIEGDEYDTAFFDKVPKFIHYRPKHVVLTSVEFDHADIYKDLDDVKKSFARLMELIPENGTLLACAEDANVMELRKLAKCKNSFTYGFGAEADFRAKIMFQNANGLGFEVHHRGEILGPYAMQITGEYNVLNATAVVAMSKMLGFSENRIQIALESFEGVKRRQEILGEPNGILVIEDFAHHPTAVRETVKGIQKKYPGRKVFSVFEPRSATSRRKVFQKDYVEAFKGSHEVLLAKAFDQTKIDEENRFSTHELVDDLKKSQVTAADFDTADDIVAALKSKAHKGDVILIMSNGGFDGIYTKLLKALE</sequence>
<feature type="domain" description="Mur ligase C-terminal" evidence="10">
    <location>
        <begin position="323"/>
        <end position="455"/>
    </location>
</feature>
<organism evidence="12 13">
    <name type="scientific">Bdellovibrio bacteriovorus</name>
    <dbReference type="NCBI Taxonomy" id="959"/>
    <lineage>
        <taxon>Bacteria</taxon>
        <taxon>Pseudomonadati</taxon>
        <taxon>Bdellovibrionota</taxon>
        <taxon>Bdellovibrionia</taxon>
        <taxon>Bdellovibrionales</taxon>
        <taxon>Pseudobdellovibrionaceae</taxon>
        <taxon>Bdellovibrio</taxon>
    </lineage>
</organism>
<evidence type="ECO:0000256" key="8">
    <source>
        <dbReference type="ARBA" id="ARBA00023316"/>
    </source>
</evidence>
<dbReference type="InterPro" id="IPR005757">
    <property type="entry name" value="Mpl"/>
</dbReference>
<dbReference type="InterPro" id="IPR004101">
    <property type="entry name" value="Mur_ligase_C"/>
</dbReference>
<name>A0A1Z3N8F0_BDEBC</name>
<dbReference type="Proteomes" id="UP000197003">
    <property type="component" value="Chromosome"/>
</dbReference>
<dbReference type="NCBIfam" id="TIGR01081">
    <property type="entry name" value="mpl"/>
    <property type="match status" value="1"/>
</dbReference>
<dbReference type="RefSeq" id="WP_088565276.1">
    <property type="nucleotide sequence ID" value="NZ_CP020946.1"/>
</dbReference>
<keyword evidence="2" id="KW-0132">Cell division</keyword>
<dbReference type="EMBL" id="CP020946">
    <property type="protein sequence ID" value="ASD63760.1"/>
    <property type="molecule type" value="Genomic_DNA"/>
</dbReference>
<dbReference type="Gene3D" id="3.90.190.20">
    <property type="entry name" value="Mur ligase, C-terminal domain"/>
    <property type="match status" value="1"/>
</dbReference>
<evidence type="ECO:0000259" key="10">
    <source>
        <dbReference type="Pfam" id="PF02875"/>
    </source>
</evidence>
<dbReference type="Gene3D" id="3.40.1190.10">
    <property type="entry name" value="Mur-like, catalytic domain"/>
    <property type="match status" value="1"/>
</dbReference>
<gene>
    <name evidence="12" type="ORF">B9G79_09325</name>
</gene>
<keyword evidence="7" id="KW-0131">Cell cycle</keyword>
<feature type="domain" description="Mur ligase central" evidence="11">
    <location>
        <begin position="114"/>
        <end position="300"/>
    </location>
</feature>
<dbReference type="InterPro" id="IPR000713">
    <property type="entry name" value="Mur_ligase_N"/>
</dbReference>
<keyword evidence="5" id="KW-0133">Cell shape</keyword>
<proteinExistence type="predicted"/>
<feature type="domain" description="Mur ligase N-terminal catalytic" evidence="9">
    <location>
        <begin position="8"/>
        <end position="105"/>
    </location>
</feature>
<evidence type="ECO:0000313" key="13">
    <source>
        <dbReference type="Proteomes" id="UP000197003"/>
    </source>
</evidence>
<dbReference type="PANTHER" id="PTHR43445:SF5">
    <property type="entry name" value="UDP-N-ACETYLMURAMATE--L-ALANYL-GAMMA-D-GLUTAMYL-MESO-2,6-DIAMINOHEPTANDIOATE LIGASE"/>
    <property type="match status" value="1"/>
</dbReference>
<dbReference type="SUPFAM" id="SSF53623">
    <property type="entry name" value="MurD-like peptide ligases, catalytic domain"/>
    <property type="match status" value="1"/>
</dbReference>
<dbReference type="GO" id="GO:0071555">
    <property type="term" value="P:cell wall organization"/>
    <property type="evidence" value="ECO:0007669"/>
    <property type="project" value="UniProtKB-KW"/>
</dbReference>
<dbReference type="SUPFAM" id="SSF51984">
    <property type="entry name" value="MurCD N-terminal domain"/>
    <property type="match status" value="1"/>
</dbReference>
<evidence type="ECO:0000256" key="5">
    <source>
        <dbReference type="ARBA" id="ARBA00022960"/>
    </source>
</evidence>
<keyword evidence="1 12" id="KW-0436">Ligase</keyword>
<evidence type="ECO:0000313" key="12">
    <source>
        <dbReference type="EMBL" id="ASD63760.1"/>
    </source>
</evidence>
<evidence type="ECO:0000259" key="9">
    <source>
        <dbReference type="Pfam" id="PF01225"/>
    </source>
</evidence>
<dbReference type="AlphaFoldDB" id="A0A1Z3N8F0"/>
<dbReference type="Pfam" id="PF02875">
    <property type="entry name" value="Mur_ligase_C"/>
    <property type="match status" value="1"/>
</dbReference>
<dbReference type="Pfam" id="PF08245">
    <property type="entry name" value="Mur_ligase_M"/>
    <property type="match status" value="1"/>
</dbReference>
<dbReference type="InterPro" id="IPR036565">
    <property type="entry name" value="Mur-like_cat_sf"/>
</dbReference>
<reference evidence="12 13" key="1">
    <citation type="submission" date="2017-04" db="EMBL/GenBank/DDBJ databases">
        <title>Whole genome sequence of Bdellovibrio bacteriovorus strain SSB218315.</title>
        <authorList>
            <person name="Oyedara O."/>
            <person name="Rodriguez-Perez M.A."/>
        </authorList>
    </citation>
    <scope>NUCLEOTIDE SEQUENCE [LARGE SCALE GENOMIC DNA]</scope>
    <source>
        <strain evidence="12 13">SSB218315</strain>
    </source>
</reference>
<dbReference type="GO" id="GO:0005524">
    <property type="term" value="F:ATP binding"/>
    <property type="evidence" value="ECO:0007669"/>
    <property type="project" value="UniProtKB-KW"/>
</dbReference>
<dbReference type="Gene3D" id="3.40.50.720">
    <property type="entry name" value="NAD(P)-binding Rossmann-like Domain"/>
    <property type="match status" value="1"/>
</dbReference>
<dbReference type="GO" id="GO:0008360">
    <property type="term" value="P:regulation of cell shape"/>
    <property type="evidence" value="ECO:0007669"/>
    <property type="project" value="UniProtKB-KW"/>
</dbReference>
<dbReference type="InterPro" id="IPR013221">
    <property type="entry name" value="Mur_ligase_cen"/>
</dbReference>
<evidence type="ECO:0000259" key="11">
    <source>
        <dbReference type="Pfam" id="PF08245"/>
    </source>
</evidence>
<dbReference type="GO" id="GO:0051301">
    <property type="term" value="P:cell division"/>
    <property type="evidence" value="ECO:0007669"/>
    <property type="project" value="UniProtKB-KW"/>
</dbReference>
<evidence type="ECO:0000256" key="3">
    <source>
        <dbReference type="ARBA" id="ARBA00022741"/>
    </source>
</evidence>
<dbReference type="InterPro" id="IPR050061">
    <property type="entry name" value="MurCDEF_pg_biosynth"/>
</dbReference>
<dbReference type="OrthoDB" id="5287829at2"/>
<evidence type="ECO:0000256" key="4">
    <source>
        <dbReference type="ARBA" id="ARBA00022840"/>
    </source>
</evidence>
<keyword evidence="3" id="KW-0547">Nucleotide-binding</keyword>
<evidence type="ECO:0000256" key="1">
    <source>
        <dbReference type="ARBA" id="ARBA00022598"/>
    </source>
</evidence>
<evidence type="ECO:0000256" key="6">
    <source>
        <dbReference type="ARBA" id="ARBA00022984"/>
    </source>
</evidence>
<dbReference type="GO" id="GO:0009252">
    <property type="term" value="P:peptidoglycan biosynthetic process"/>
    <property type="evidence" value="ECO:0007669"/>
    <property type="project" value="UniProtKB-KW"/>
</dbReference>
<dbReference type="SUPFAM" id="SSF53244">
    <property type="entry name" value="MurD-like peptide ligases, peptide-binding domain"/>
    <property type="match status" value="1"/>
</dbReference>
<protein>
    <submittedName>
        <fullName evidence="12">UDP-N-acetylmuramate:L-alanyl-gamma-D-glutamyl-meso-diaminopimelate ligase</fullName>
    </submittedName>
</protein>
<dbReference type="PANTHER" id="PTHR43445">
    <property type="entry name" value="UDP-N-ACETYLMURAMATE--L-ALANINE LIGASE-RELATED"/>
    <property type="match status" value="1"/>
</dbReference>
<evidence type="ECO:0000256" key="7">
    <source>
        <dbReference type="ARBA" id="ARBA00023306"/>
    </source>
</evidence>